<dbReference type="InterPro" id="IPR036388">
    <property type="entry name" value="WH-like_DNA-bd_sf"/>
</dbReference>
<dbReference type="Proteomes" id="UP000029223">
    <property type="component" value="Unassembled WGS sequence"/>
</dbReference>
<dbReference type="Gene3D" id="1.10.10.10">
    <property type="entry name" value="Winged helix-like DNA-binding domain superfamily/Winged helix DNA-binding domain"/>
    <property type="match status" value="1"/>
</dbReference>
<dbReference type="PROSITE" id="PS50931">
    <property type="entry name" value="HTH_LYSR"/>
    <property type="match status" value="1"/>
</dbReference>
<keyword evidence="2" id="KW-0805">Transcription regulation</keyword>
<name>A0ABQ0J922_9VIBR</name>
<reference evidence="7" key="1">
    <citation type="submission" date="2014-09" db="EMBL/GenBank/DDBJ databases">
        <title>Vibrio variabilis JCM 19239. (C206) whole genome shotgun sequence.</title>
        <authorList>
            <person name="Sawabe T."/>
            <person name="Meirelles P."/>
            <person name="Nakanishi M."/>
            <person name="Sayaka M."/>
            <person name="Hattori M."/>
            <person name="Ohkuma M."/>
        </authorList>
    </citation>
    <scope>NUCLEOTIDE SEQUENCE [LARGE SCALE GENOMIC DNA]</scope>
    <source>
        <strain evidence="7">JCM 19239</strain>
    </source>
</reference>
<evidence type="ECO:0000256" key="1">
    <source>
        <dbReference type="ARBA" id="ARBA00009437"/>
    </source>
</evidence>
<keyword evidence="7" id="KW-1185">Reference proteome</keyword>
<sequence length="67" mass="7566">MNLSQFDINSLTILKTLLDEKHVSNTALAMNISQSSVSRALQKMRLLFSDELLVRTHTGYELTPKSD</sequence>
<dbReference type="EMBL" id="BBMS01000008">
    <property type="protein sequence ID" value="GAL25207.1"/>
    <property type="molecule type" value="Genomic_DNA"/>
</dbReference>
<gene>
    <name evidence="6" type="ORF">JCM19239_5097</name>
</gene>
<keyword evidence="3" id="KW-0238">DNA-binding</keyword>
<comment type="similarity">
    <text evidence="1">Belongs to the LysR transcriptional regulatory family.</text>
</comment>
<dbReference type="PANTHER" id="PTHR30118:SF15">
    <property type="entry name" value="TRANSCRIPTIONAL REGULATORY PROTEIN"/>
    <property type="match status" value="1"/>
</dbReference>
<evidence type="ECO:0000259" key="5">
    <source>
        <dbReference type="PROSITE" id="PS50931"/>
    </source>
</evidence>
<keyword evidence="4" id="KW-0804">Transcription</keyword>
<dbReference type="InterPro" id="IPR050389">
    <property type="entry name" value="LysR-type_TF"/>
</dbReference>
<proteinExistence type="inferred from homology"/>
<evidence type="ECO:0000256" key="4">
    <source>
        <dbReference type="ARBA" id="ARBA00023163"/>
    </source>
</evidence>
<organism evidence="6 7">
    <name type="scientific">Vibrio variabilis</name>
    <dbReference type="NCBI Taxonomy" id="990271"/>
    <lineage>
        <taxon>Bacteria</taxon>
        <taxon>Pseudomonadati</taxon>
        <taxon>Pseudomonadota</taxon>
        <taxon>Gammaproteobacteria</taxon>
        <taxon>Vibrionales</taxon>
        <taxon>Vibrionaceae</taxon>
        <taxon>Vibrio</taxon>
    </lineage>
</organism>
<dbReference type="InterPro" id="IPR000847">
    <property type="entry name" value="LysR_HTH_N"/>
</dbReference>
<comment type="caution">
    <text evidence="6">The sequence shown here is derived from an EMBL/GenBank/DDBJ whole genome shotgun (WGS) entry which is preliminary data.</text>
</comment>
<accession>A0ABQ0J922</accession>
<dbReference type="Pfam" id="PF00126">
    <property type="entry name" value="HTH_1"/>
    <property type="match status" value="1"/>
</dbReference>
<evidence type="ECO:0000256" key="3">
    <source>
        <dbReference type="ARBA" id="ARBA00023125"/>
    </source>
</evidence>
<dbReference type="SUPFAM" id="SSF46785">
    <property type="entry name" value="Winged helix' DNA-binding domain"/>
    <property type="match status" value="1"/>
</dbReference>
<evidence type="ECO:0000313" key="6">
    <source>
        <dbReference type="EMBL" id="GAL25207.1"/>
    </source>
</evidence>
<evidence type="ECO:0000256" key="2">
    <source>
        <dbReference type="ARBA" id="ARBA00023015"/>
    </source>
</evidence>
<dbReference type="InterPro" id="IPR036390">
    <property type="entry name" value="WH_DNA-bd_sf"/>
</dbReference>
<dbReference type="PANTHER" id="PTHR30118">
    <property type="entry name" value="HTH-TYPE TRANSCRIPTIONAL REGULATOR LEUO-RELATED"/>
    <property type="match status" value="1"/>
</dbReference>
<feature type="domain" description="HTH lysR-type" evidence="5">
    <location>
        <begin position="6"/>
        <end position="63"/>
    </location>
</feature>
<protein>
    <submittedName>
        <fullName evidence="6">Transcriptional regulator LysR family</fullName>
    </submittedName>
</protein>
<evidence type="ECO:0000313" key="7">
    <source>
        <dbReference type="Proteomes" id="UP000029223"/>
    </source>
</evidence>